<dbReference type="EMBL" id="JAAMPC010000017">
    <property type="protein sequence ID" value="KAG2249408.1"/>
    <property type="molecule type" value="Genomic_DNA"/>
</dbReference>
<protein>
    <submittedName>
        <fullName evidence="1">Uncharacterized protein</fullName>
    </submittedName>
</protein>
<proteinExistence type="predicted"/>
<evidence type="ECO:0000313" key="1">
    <source>
        <dbReference type="EMBL" id="KAG2249408.1"/>
    </source>
</evidence>
<name>A0A8X7PEU9_BRACI</name>
<evidence type="ECO:0000313" key="2">
    <source>
        <dbReference type="Proteomes" id="UP000886595"/>
    </source>
</evidence>
<organism evidence="1 2">
    <name type="scientific">Brassica carinata</name>
    <name type="common">Ethiopian mustard</name>
    <name type="synonym">Abyssinian cabbage</name>
    <dbReference type="NCBI Taxonomy" id="52824"/>
    <lineage>
        <taxon>Eukaryota</taxon>
        <taxon>Viridiplantae</taxon>
        <taxon>Streptophyta</taxon>
        <taxon>Embryophyta</taxon>
        <taxon>Tracheophyta</taxon>
        <taxon>Spermatophyta</taxon>
        <taxon>Magnoliopsida</taxon>
        <taxon>eudicotyledons</taxon>
        <taxon>Gunneridae</taxon>
        <taxon>Pentapetalae</taxon>
        <taxon>rosids</taxon>
        <taxon>malvids</taxon>
        <taxon>Brassicales</taxon>
        <taxon>Brassicaceae</taxon>
        <taxon>Brassiceae</taxon>
        <taxon>Brassica</taxon>
    </lineage>
</organism>
<reference evidence="1 2" key="1">
    <citation type="submission" date="2020-02" db="EMBL/GenBank/DDBJ databases">
        <authorList>
            <person name="Ma Q."/>
            <person name="Huang Y."/>
            <person name="Song X."/>
            <person name="Pei D."/>
        </authorList>
    </citation>
    <scope>NUCLEOTIDE SEQUENCE [LARGE SCALE GENOMIC DNA]</scope>
    <source>
        <strain evidence="1">Sxm20200214</strain>
        <tissue evidence="1">Leaf</tissue>
    </source>
</reference>
<gene>
    <name evidence="1" type="ORF">Bca52824_089036</name>
</gene>
<accession>A0A8X7PEU9</accession>
<dbReference type="Proteomes" id="UP000886595">
    <property type="component" value="Unassembled WGS sequence"/>
</dbReference>
<comment type="caution">
    <text evidence="1">The sequence shown here is derived from an EMBL/GenBank/DDBJ whole genome shotgun (WGS) entry which is preliminary data.</text>
</comment>
<dbReference type="AlphaFoldDB" id="A0A8X7PEU9"/>
<keyword evidence="2" id="KW-1185">Reference proteome</keyword>
<sequence length="67" mass="8084">MRIVILHIGKEWKNMNIMGMKMIMLHTYQLEIESWKLCEIPLLKRWREDVDFHTRSSCEEGFVSVVC</sequence>